<accession>A0AAE1SGJ8</accession>
<reference evidence="1" key="1">
    <citation type="submission" date="2023-12" db="EMBL/GenBank/DDBJ databases">
        <title>Genome assembly of Anisodus tanguticus.</title>
        <authorList>
            <person name="Wang Y.-J."/>
        </authorList>
    </citation>
    <scope>NUCLEOTIDE SEQUENCE</scope>
    <source>
        <strain evidence="1">KB-2021</strain>
        <tissue evidence="1">Leaf</tissue>
    </source>
</reference>
<protein>
    <submittedName>
        <fullName evidence="1">Uncharacterized protein</fullName>
    </submittedName>
</protein>
<gene>
    <name evidence="1" type="ORF">RND71_013157</name>
</gene>
<dbReference type="Proteomes" id="UP001291623">
    <property type="component" value="Unassembled WGS sequence"/>
</dbReference>
<comment type="caution">
    <text evidence="1">The sequence shown here is derived from an EMBL/GenBank/DDBJ whole genome shotgun (WGS) entry which is preliminary data.</text>
</comment>
<organism evidence="1 2">
    <name type="scientific">Anisodus tanguticus</name>
    <dbReference type="NCBI Taxonomy" id="243964"/>
    <lineage>
        <taxon>Eukaryota</taxon>
        <taxon>Viridiplantae</taxon>
        <taxon>Streptophyta</taxon>
        <taxon>Embryophyta</taxon>
        <taxon>Tracheophyta</taxon>
        <taxon>Spermatophyta</taxon>
        <taxon>Magnoliopsida</taxon>
        <taxon>eudicotyledons</taxon>
        <taxon>Gunneridae</taxon>
        <taxon>Pentapetalae</taxon>
        <taxon>asterids</taxon>
        <taxon>lamiids</taxon>
        <taxon>Solanales</taxon>
        <taxon>Solanaceae</taxon>
        <taxon>Solanoideae</taxon>
        <taxon>Hyoscyameae</taxon>
        <taxon>Anisodus</taxon>
    </lineage>
</organism>
<name>A0AAE1SGJ8_9SOLA</name>
<dbReference type="AlphaFoldDB" id="A0AAE1SGJ8"/>
<sequence>MQIKVHVKKEVTTVGKARQGQGLKDVDEISQRDEPALPGHCTSDEALLVSLVGHVHLLPNEIEPVTFSESSFVESEDLSNATALTSKMNSGLKTNQVGEAKVFSKSPRRNNDQQLNQFAPMGKLLCIFKSFGVMLILNVDHKAVLYNQIVELMQQCAPKTRKVLMMRNLFYFPFDPCSNVRTSISNNSLLGVYCENKENELWCHDVVSAFSDYSSDIHTNTSEIQKIWQNLEKKWLEHSVKFVDSHFEYYCDSGHDDCSKYSYDNKKHGDFNPCTECFDYNKLETGMGLLVFTIFEEVNFRVVASRKA</sequence>
<evidence type="ECO:0000313" key="1">
    <source>
        <dbReference type="EMBL" id="KAK4369365.1"/>
    </source>
</evidence>
<evidence type="ECO:0000313" key="2">
    <source>
        <dbReference type="Proteomes" id="UP001291623"/>
    </source>
</evidence>
<dbReference type="EMBL" id="JAVYJV010000006">
    <property type="protein sequence ID" value="KAK4369365.1"/>
    <property type="molecule type" value="Genomic_DNA"/>
</dbReference>
<proteinExistence type="predicted"/>
<keyword evidence="2" id="KW-1185">Reference proteome</keyword>